<dbReference type="AlphaFoldDB" id="A0AA43Q5Y1"/>
<protein>
    <submittedName>
        <fullName evidence="2">DUF3570 domain-containing protein</fullName>
    </submittedName>
</protein>
<dbReference type="Pfam" id="PF12094">
    <property type="entry name" value="DUF3570"/>
    <property type="match status" value="1"/>
</dbReference>
<comment type="caution">
    <text evidence="2">The sequence shown here is derived from an EMBL/GenBank/DDBJ whole genome shotgun (WGS) entry which is preliminary data.</text>
</comment>
<evidence type="ECO:0000313" key="3">
    <source>
        <dbReference type="Proteomes" id="UP001160519"/>
    </source>
</evidence>
<organism evidence="2 3">
    <name type="scientific">Candidatus Methylobacter titanis</name>
    <dbReference type="NCBI Taxonomy" id="3053457"/>
    <lineage>
        <taxon>Bacteria</taxon>
        <taxon>Pseudomonadati</taxon>
        <taxon>Pseudomonadota</taxon>
        <taxon>Gammaproteobacteria</taxon>
        <taxon>Methylococcales</taxon>
        <taxon>Methylococcaceae</taxon>
        <taxon>Methylobacter</taxon>
    </lineage>
</organism>
<dbReference type="Proteomes" id="UP001160519">
    <property type="component" value="Unassembled WGS sequence"/>
</dbReference>
<accession>A0AA43Q5Y1</accession>
<sequence length="873" mass="95747">MLTAAALSLPGLMPVTAQAADEEVSFLYGYYEESNRNLFGENSRFDPIVVDSLLGSSKIKLSDRLKFAFNYTQDTWSGATPIATAPLSFGGNKEGGVISGATPFLQNNGVLFDKQLNPLRQNALTGEYVKDKQLVHTLSSASPEIRKQGDVKLSYEWDEAALDVGGGISVENDYESRFGNVAGRWDFNQKLTSLNVGLSYTNSDTHAILDHDATPYIFDVGRGFDSYNNTSGSGQIQKEDRNNVLRGNRQDWGTALGLTQVLNETALLEAGIGYTRSTGYMANPYKVVEAAFIDPTQTGEVLRGVSIGLLEKRPNERNQWTENLRYVQYINGLDAALHFDYRFFHDDWGVNAHTFEADWVQPVGHGWTLTPKVRYYSQDAADFYTPYLVSNQALSKAAVDQSGRPIYVEAGNPNNGNVYFRDKDFNLVDASGKIVDEIAVNPINKTIPFDRNKLPSHYSSDHRLSGFGALSGGLTVSKQFAKGVSFEAAAEYYAHAGSMKLGGGGEGAYADYNYYTVNAVLKVDLSALSLAGSEHSEHSGHSHHGGHAPAGVMFDHMMDKAGDVMFGARYMYSTQSGDMLQGSNKVSDQTIVKNGCGDDSCFTAPGGMNMNMIMLDFMYAPTDWLTLMLMPQFVDMNMSTRELNGAPSATFDQQSLINHHTLHEHTTSGIGDTGIYAMVKLFDQAGHHLHGTLGVSAPTGDVDVKFRDTHRIDAGFQHYGMQLGSGTWDLKPSITYTGKLDKYSWGAQLNGTVRLEHNNETGFAFGDMFQSTAWGSYSLLNWLSTSVRGVYTVQGSIRNEYNGTFNKLGPVDYPGNHGGRYWDAGFGINAFVPTGSLQGNNLSFEWLQPVSDDVNGYQLPREGALSATWSYAF</sequence>
<keyword evidence="1" id="KW-0732">Signal</keyword>
<evidence type="ECO:0000256" key="1">
    <source>
        <dbReference type="SAM" id="SignalP"/>
    </source>
</evidence>
<evidence type="ECO:0000313" key="2">
    <source>
        <dbReference type="EMBL" id="MDI1231162.1"/>
    </source>
</evidence>
<keyword evidence="3" id="KW-1185">Reference proteome</keyword>
<reference evidence="2" key="1">
    <citation type="submission" date="2023-01" db="EMBL/GenBank/DDBJ databases">
        <title>Biogeochemical cycle of methane in antarctic sediments.</title>
        <authorList>
            <person name="Roldan D.M."/>
            <person name="Menes R.J."/>
        </authorList>
    </citation>
    <scope>NUCLEOTIDE SEQUENCE [LARGE SCALE GENOMIC DNA]</scope>
    <source>
        <strain evidence="2">K-2018 MAG008</strain>
    </source>
</reference>
<proteinExistence type="predicted"/>
<feature type="chain" id="PRO_5041397911" evidence="1">
    <location>
        <begin position="20"/>
        <end position="873"/>
    </location>
</feature>
<feature type="signal peptide" evidence="1">
    <location>
        <begin position="1"/>
        <end position="19"/>
    </location>
</feature>
<name>A0AA43Q5Y1_9GAMM</name>
<gene>
    <name evidence="2" type="ORF">PSU93_08445</name>
</gene>
<dbReference type="InterPro" id="IPR021953">
    <property type="entry name" value="DUF3570"/>
</dbReference>
<dbReference type="EMBL" id="JAQSDF010000022">
    <property type="protein sequence ID" value="MDI1231162.1"/>
    <property type="molecule type" value="Genomic_DNA"/>
</dbReference>